<protein>
    <submittedName>
        <fullName evidence="1">Uncharacterized protein</fullName>
    </submittedName>
</protein>
<gene>
    <name evidence="1" type="ORF">VI08_09285</name>
</gene>
<dbReference type="Proteomes" id="UP000033651">
    <property type="component" value="Unassembled WGS sequence"/>
</dbReference>
<accession>A0A0F3KUD2</accession>
<evidence type="ECO:0000313" key="2">
    <source>
        <dbReference type="Proteomes" id="UP000033651"/>
    </source>
</evidence>
<dbReference type="AlphaFoldDB" id="A0A0F3KUD2"/>
<dbReference type="PATRIC" id="fig|345309.4.peg.1084"/>
<sequence>MSEFVRNQSVVAVLTVALASPWRSALEQALPADALVLDVSTWADAVRACVAYSQIRSAVVDAACGMVPSAAANRLQAMQPGCRVFTIGDCRLLGAPSGLESHHLDRPITMQGLAGLVSASVQPMDRWAQIRKS</sequence>
<proteinExistence type="predicted"/>
<keyword evidence="2" id="KW-1185">Reference proteome</keyword>
<name>A0A0F3KUD2_9GAMM</name>
<comment type="caution">
    <text evidence="1">The sequence shown here is derived from an EMBL/GenBank/DDBJ whole genome shotgun (WGS) entry which is preliminary data.</text>
</comment>
<dbReference type="EMBL" id="JZRB01000018">
    <property type="protein sequence ID" value="KJV34771.1"/>
    <property type="molecule type" value="Genomic_DNA"/>
</dbReference>
<organism evidence="1 2">
    <name type="scientific">Luteibacter yeojuensis</name>
    <dbReference type="NCBI Taxonomy" id="345309"/>
    <lineage>
        <taxon>Bacteria</taxon>
        <taxon>Pseudomonadati</taxon>
        <taxon>Pseudomonadota</taxon>
        <taxon>Gammaproteobacteria</taxon>
        <taxon>Lysobacterales</taxon>
        <taxon>Rhodanobacteraceae</taxon>
        <taxon>Luteibacter</taxon>
    </lineage>
</organism>
<reference evidence="1 2" key="1">
    <citation type="submission" date="2015-03" db="EMBL/GenBank/DDBJ databases">
        <title>Draft genome sequence of Luteibacter yeojuensis strain SU11.</title>
        <authorList>
            <person name="Sulaiman J."/>
            <person name="Priya K."/>
            <person name="Chan K.-G."/>
        </authorList>
    </citation>
    <scope>NUCLEOTIDE SEQUENCE [LARGE SCALE GENOMIC DNA]</scope>
    <source>
        <strain evidence="1 2">SU11</strain>
    </source>
</reference>
<evidence type="ECO:0000313" key="1">
    <source>
        <dbReference type="EMBL" id="KJV34771.1"/>
    </source>
</evidence>